<evidence type="ECO:0000259" key="1">
    <source>
        <dbReference type="Pfam" id="PF13640"/>
    </source>
</evidence>
<dbReference type="EMBL" id="MN740994">
    <property type="protein sequence ID" value="QHU22006.1"/>
    <property type="molecule type" value="Genomic_DNA"/>
</dbReference>
<dbReference type="Pfam" id="PF13640">
    <property type="entry name" value="2OG-FeII_Oxy_3"/>
    <property type="match status" value="1"/>
</dbReference>
<organism evidence="2">
    <name type="scientific">viral metagenome</name>
    <dbReference type="NCBI Taxonomy" id="1070528"/>
    <lineage>
        <taxon>unclassified sequences</taxon>
        <taxon>metagenomes</taxon>
        <taxon>organismal metagenomes</taxon>
    </lineage>
</organism>
<dbReference type="InterPro" id="IPR044862">
    <property type="entry name" value="Pro_4_hyd_alph_FE2OG_OXY"/>
</dbReference>
<feature type="domain" description="Prolyl 4-hydroxylase alpha subunit Fe(2+) 2OG dioxygenase" evidence="1">
    <location>
        <begin position="112"/>
        <end position="214"/>
    </location>
</feature>
<proteinExistence type="predicted"/>
<accession>A0A6C0KY11</accession>
<dbReference type="AlphaFoldDB" id="A0A6C0KY11"/>
<dbReference type="Gene3D" id="2.60.120.620">
    <property type="entry name" value="q2cbj1_9rhob like domain"/>
    <property type="match status" value="1"/>
</dbReference>
<name>A0A6C0KY11_9ZZZZ</name>
<evidence type="ECO:0000313" key="2">
    <source>
        <dbReference type="EMBL" id="QHU22006.1"/>
    </source>
</evidence>
<protein>
    <recommendedName>
        <fullName evidence="1">Prolyl 4-hydroxylase alpha subunit Fe(2+) 2OG dioxygenase domain-containing protein</fullName>
    </recommendedName>
</protein>
<sequence length="248" mass="28924">MDIISDEAKIALHAGYKYKDPCSFIVIDNFLKDEIANHAIRTLLDFNTTKADYVCSDLMWENKKYAYINNLGNFFDAIFDYFHTNEFIDYIEALTGIKNIIRNDKTLVGAGIHKITRDGYLNVHIDFNIYESKQYGKIDRRINLLVYLNPEWNDEYNGHLYMCDKDTMTAKYKIAPLFNRCVIFNTTNRSLHGHPFPLKTPEGIHRHSIAIYYYTKNTNYPHDFEGSRASCVHYYDTDSIDFTGAKAL</sequence>
<reference evidence="2" key="1">
    <citation type="journal article" date="2020" name="Nature">
        <title>Giant virus diversity and host interactions through global metagenomics.</title>
        <authorList>
            <person name="Schulz F."/>
            <person name="Roux S."/>
            <person name="Paez-Espino D."/>
            <person name="Jungbluth S."/>
            <person name="Walsh D.A."/>
            <person name="Denef V.J."/>
            <person name="McMahon K.D."/>
            <person name="Konstantinidis K.T."/>
            <person name="Eloe-Fadrosh E.A."/>
            <person name="Kyrpides N.C."/>
            <person name="Woyke T."/>
        </authorList>
    </citation>
    <scope>NUCLEOTIDE SEQUENCE</scope>
    <source>
        <strain evidence="2">GVMAG-S-3300013286-35</strain>
    </source>
</reference>